<protein>
    <submittedName>
        <fullName evidence="2">Uncharacterized protein</fullName>
    </submittedName>
</protein>
<sequence length="59" mass="6578">MGAASFLSGRFYKTCLTEKYSGQREHGKKNAQSRAPNGPDLTRHSPQKGEKLAKKKDKL</sequence>
<name>V6S654_9FLAO</name>
<gene>
    <name evidence="2" type="ORF">Q767_00655</name>
</gene>
<proteinExistence type="predicted"/>
<reference evidence="2 3" key="2">
    <citation type="journal article" date="2015" name="Stand. Genomic Sci.">
        <title>High quality draft genomic sequence of Flavobacterium enshiense DK69(T) and comparison among Flavobacterium genomes.</title>
        <authorList>
            <person name="Zeng Z."/>
            <person name="Chen C."/>
            <person name="Du H."/>
            <person name="Wang G."/>
            <person name="Li M."/>
        </authorList>
    </citation>
    <scope>NUCLEOTIDE SEQUENCE [LARGE SCALE GENOMIC DNA]</scope>
    <source>
        <strain evidence="2 3">DK69</strain>
    </source>
</reference>
<dbReference type="STRING" id="1107311.Q767_00655"/>
<organism evidence="2 3">
    <name type="scientific">Flavobacterium enshiense DK69</name>
    <dbReference type="NCBI Taxonomy" id="1107311"/>
    <lineage>
        <taxon>Bacteria</taxon>
        <taxon>Pseudomonadati</taxon>
        <taxon>Bacteroidota</taxon>
        <taxon>Flavobacteriia</taxon>
        <taxon>Flavobacteriales</taxon>
        <taxon>Flavobacteriaceae</taxon>
        <taxon>Flavobacterium</taxon>
    </lineage>
</organism>
<comment type="caution">
    <text evidence="2">The sequence shown here is derived from an EMBL/GenBank/DDBJ whole genome shotgun (WGS) entry which is preliminary data.</text>
</comment>
<evidence type="ECO:0000313" key="3">
    <source>
        <dbReference type="Proteomes" id="UP000030149"/>
    </source>
</evidence>
<reference evidence="3" key="1">
    <citation type="submission" date="2013-09" db="EMBL/GenBank/DDBJ databases">
        <authorList>
            <person name="Zeng Z."/>
            <person name="Chen C."/>
        </authorList>
    </citation>
    <scope>NUCLEOTIDE SEQUENCE [LARGE SCALE GENOMIC DNA]</scope>
    <source>
        <strain evidence="3">DK69</strain>
    </source>
</reference>
<feature type="compositionally biased region" description="Basic and acidic residues" evidence="1">
    <location>
        <begin position="41"/>
        <end position="52"/>
    </location>
</feature>
<evidence type="ECO:0000256" key="1">
    <source>
        <dbReference type="SAM" id="MobiDB-lite"/>
    </source>
</evidence>
<dbReference type="AlphaFoldDB" id="V6S654"/>
<evidence type="ECO:0000313" key="2">
    <source>
        <dbReference type="EMBL" id="KGO97148.1"/>
    </source>
</evidence>
<dbReference type="PATRIC" id="fig|1107311.5.peg.133"/>
<dbReference type="Proteomes" id="UP000030149">
    <property type="component" value="Unassembled WGS sequence"/>
</dbReference>
<accession>V6S654</accession>
<feature type="region of interest" description="Disordered" evidence="1">
    <location>
        <begin position="19"/>
        <end position="59"/>
    </location>
</feature>
<keyword evidence="3" id="KW-1185">Reference proteome</keyword>
<dbReference type="EMBL" id="JRLZ01000001">
    <property type="protein sequence ID" value="KGO97148.1"/>
    <property type="molecule type" value="Genomic_DNA"/>
</dbReference>